<dbReference type="STRING" id="383372.Rcas_2877"/>
<organism evidence="1 2">
    <name type="scientific">Roseiflexus castenholzii (strain DSM 13941 / HLO8)</name>
    <dbReference type="NCBI Taxonomy" id="383372"/>
    <lineage>
        <taxon>Bacteria</taxon>
        <taxon>Bacillati</taxon>
        <taxon>Chloroflexota</taxon>
        <taxon>Chloroflexia</taxon>
        <taxon>Chloroflexales</taxon>
        <taxon>Roseiflexineae</taxon>
        <taxon>Roseiflexaceae</taxon>
        <taxon>Roseiflexus</taxon>
    </lineage>
</organism>
<dbReference type="AlphaFoldDB" id="A7NF72"/>
<evidence type="ECO:0008006" key="3">
    <source>
        <dbReference type="Google" id="ProtNLM"/>
    </source>
</evidence>
<sequence length="182" mass="20637">MMMKKHIALYLAAGFTILLIACVAIGAWIGAGEQERLNRQRERFNARALWEQRPFRDYRLVVEDGDCTYDVVVRRGQITGSYRDSCNLRARTIETLFLVADGDGTITPVCGVRGCACETHLRVYARYDPTFGYPRFLIIEATLRPNWRHQDFWQSMLAGDGVALCRGANRRTISVLYVAAAP</sequence>
<dbReference type="PROSITE" id="PS51257">
    <property type="entry name" value="PROKAR_LIPOPROTEIN"/>
    <property type="match status" value="1"/>
</dbReference>
<dbReference type="EMBL" id="CP000804">
    <property type="protein sequence ID" value="ABU58939.1"/>
    <property type="molecule type" value="Genomic_DNA"/>
</dbReference>
<accession>A7NF72</accession>
<name>A7NF72_ROSCS</name>
<proteinExistence type="predicted"/>
<evidence type="ECO:0000313" key="2">
    <source>
        <dbReference type="Proteomes" id="UP000000263"/>
    </source>
</evidence>
<evidence type="ECO:0000313" key="1">
    <source>
        <dbReference type="EMBL" id="ABU58939.1"/>
    </source>
</evidence>
<gene>
    <name evidence="1" type="ordered locus">Rcas_2877</name>
</gene>
<dbReference type="HOGENOM" id="CLU_1495136_0_0_0"/>
<keyword evidence="2" id="KW-1185">Reference proteome</keyword>
<dbReference type="Proteomes" id="UP000000263">
    <property type="component" value="Chromosome"/>
</dbReference>
<dbReference type="KEGG" id="rca:Rcas_2877"/>
<protein>
    <recommendedName>
        <fullName evidence="3">Lipoprotein</fullName>
    </recommendedName>
</protein>
<reference evidence="1 2" key="1">
    <citation type="submission" date="2007-08" db="EMBL/GenBank/DDBJ databases">
        <title>Complete sequence of Roseiflexus castenholzii DSM 13941.</title>
        <authorList>
            <consortium name="US DOE Joint Genome Institute"/>
            <person name="Copeland A."/>
            <person name="Lucas S."/>
            <person name="Lapidus A."/>
            <person name="Barry K."/>
            <person name="Glavina del Rio T."/>
            <person name="Dalin E."/>
            <person name="Tice H."/>
            <person name="Pitluck S."/>
            <person name="Thompson L.S."/>
            <person name="Brettin T."/>
            <person name="Bruce D."/>
            <person name="Detter J.C."/>
            <person name="Han C."/>
            <person name="Tapia R."/>
            <person name="Schmutz J."/>
            <person name="Larimer F."/>
            <person name="Land M."/>
            <person name="Hauser L."/>
            <person name="Kyrpides N."/>
            <person name="Mikhailova N."/>
            <person name="Bryant D.A."/>
            <person name="Hanada S."/>
            <person name="Tsukatani Y."/>
            <person name="Richardson P."/>
        </authorList>
    </citation>
    <scope>NUCLEOTIDE SEQUENCE [LARGE SCALE GENOMIC DNA]</scope>
    <source>
        <strain evidence="2">DSM 13941 / HLO8</strain>
    </source>
</reference>